<dbReference type="AlphaFoldDB" id="A0A1I6E833"/>
<proteinExistence type="predicted"/>
<evidence type="ECO:0000313" key="3">
    <source>
        <dbReference type="Proteomes" id="UP000199584"/>
    </source>
</evidence>
<evidence type="ECO:0000259" key="1">
    <source>
        <dbReference type="SMART" id="SM00849"/>
    </source>
</evidence>
<organism evidence="2 3">
    <name type="scientific">Desulfoscipio geothermicus DSM 3669</name>
    <dbReference type="NCBI Taxonomy" id="1121426"/>
    <lineage>
        <taxon>Bacteria</taxon>
        <taxon>Bacillati</taxon>
        <taxon>Bacillota</taxon>
        <taxon>Clostridia</taxon>
        <taxon>Eubacteriales</taxon>
        <taxon>Desulfallaceae</taxon>
        <taxon>Desulfoscipio</taxon>
    </lineage>
</organism>
<sequence>MHELNKCSIIFWQVLLLRGLRVEKYNGVVCAGCTVKLLGSRLDTFIFIDDGLLIDTGPSRFAREYIQFFRSQSIKLAVLTHFHEDHSGNAPWLALQGIPVYIHPSSVPVCRRRAELPLYRRFFWGGRDRFSPRPLNGDLETENKNLSVIEAPGHSFDHIALYDREKGAVFTGDLFVTPKTKITMRPENVPQIMGSLRLLLRYDFQTVYCGHAGVVKNGKEMLARKLAHLENMSGEVLELHRRGWSISAINKKIFPKTAPLTYISGGEWASQHIIRSIIEDR</sequence>
<dbReference type="EMBL" id="FOYM01000028">
    <property type="protein sequence ID" value="SFR13668.1"/>
    <property type="molecule type" value="Genomic_DNA"/>
</dbReference>
<dbReference type="InterPro" id="IPR036866">
    <property type="entry name" value="RibonucZ/Hydroxyglut_hydro"/>
</dbReference>
<dbReference type="Gene3D" id="3.60.15.10">
    <property type="entry name" value="Ribonuclease Z/Hydroxyacylglutathione hydrolase-like"/>
    <property type="match status" value="1"/>
</dbReference>
<dbReference type="PANTHER" id="PTHR23131">
    <property type="entry name" value="ENDORIBONUCLEASE LACTB2"/>
    <property type="match status" value="1"/>
</dbReference>
<reference evidence="3" key="1">
    <citation type="submission" date="2016-10" db="EMBL/GenBank/DDBJ databases">
        <authorList>
            <person name="Varghese N."/>
            <person name="Submissions S."/>
        </authorList>
    </citation>
    <scope>NUCLEOTIDE SEQUENCE [LARGE SCALE GENOMIC DNA]</scope>
    <source>
        <strain evidence="3">DSM 3669</strain>
    </source>
</reference>
<dbReference type="Pfam" id="PF00753">
    <property type="entry name" value="Lactamase_B"/>
    <property type="match status" value="1"/>
</dbReference>
<dbReference type="SMART" id="SM00849">
    <property type="entry name" value="Lactamase_B"/>
    <property type="match status" value="1"/>
</dbReference>
<accession>A0A1I6E833</accession>
<dbReference type="SUPFAM" id="SSF56281">
    <property type="entry name" value="Metallo-hydrolase/oxidoreductase"/>
    <property type="match status" value="1"/>
</dbReference>
<feature type="domain" description="Metallo-beta-lactamase" evidence="1">
    <location>
        <begin position="41"/>
        <end position="211"/>
    </location>
</feature>
<protein>
    <submittedName>
        <fullName evidence="2">Glyoxylase, beta-lactamase superfamily II</fullName>
    </submittedName>
</protein>
<dbReference type="InterPro" id="IPR001279">
    <property type="entry name" value="Metallo-B-lactamas"/>
</dbReference>
<evidence type="ECO:0000313" key="2">
    <source>
        <dbReference type="EMBL" id="SFR13668.1"/>
    </source>
</evidence>
<dbReference type="InterPro" id="IPR050662">
    <property type="entry name" value="Sec-metab_biosynth-thioest"/>
</dbReference>
<dbReference type="STRING" id="39060.SAMN05660706_12850"/>
<dbReference type="Proteomes" id="UP000199584">
    <property type="component" value="Unassembled WGS sequence"/>
</dbReference>
<keyword evidence="3" id="KW-1185">Reference proteome</keyword>
<dbReference type="PANTHER" id="PTHR23131:SF0">
    <property type="entry name" value="ENDORIBONUCLEASE LACTB2"/>
    <property type="match status" value="1"/>
</dbReference>
<name>A0A1I6E833_9FIRM</name>
<gene>
    <name evidence="2" type="ORF">SAMN05660706_12850</name>
</gene>